<proteinExistence type="inferred from homology"/>
<gene>
    <name evidence="6" type="ORF">SAMN04488695_10575</name>
</gene>
<evidence type="ECO:0000256" key="5">
    <source>
        <dbReference type="PIRSR" id="PIRSR001365-2"/>
    </source>
</evidence>
<evidence type="ECO:0000256" key="1">
    <source>
        <dbReference type="ARBA" id="ARBA00023239"/>
    </source>
</evidence>
<dbReference type="AlphaFoldDB" id="A0A1I5BV64"/>
<dbReference type="Pfam" id="PF00701">
    <property type="entry name" value="DHDPS"/>
    <property type="match status" value="1"/>
</dbReference>
<dbReference type="PIRSF" id="PIRSF001365">
    <property type="entry name" value="DHDPS"/>
    <property type="match status" value="1"/>
</dbReference>
<dbReference type="RefSeq" id="WP_074912035.1">
    <property type="nucleotide sequence ID" value="NZ_FOVK01000005.1"/>
</dbReference>
<dbReference type="EMBL" id="FOVK01000005">
    <property type="protein sequence ID" value="SFN78568.1"/>
    <property type="molecule type" value="Genomic_DNA"/>
</dbReference>
<keyword evidence="1 3" id="KW-0456">Lyase</keyword>
<feature type="active site" description="Schiff-base intermediate with substrate" evidence="4">
    <location>
        <position position="166"/>
    </location>
</feature>
<dbReference type="GO" id="GO:0005829">
    <property type="term" value="C:cytosol"/>
    <property type="evidence" value="ECO:0007669"/>
    <property type="project" value="TreeGrafter"/>
</dbReference>
<dbReference type="InterPro" id="IPR013785">
    <property type="entry name" value="Aldolase_TIM"/>
</dbReference>
<feature type="active site" description="Proton donor/acceptor" evidence="4">
    <location>
        <position position="140"/>
    </location>
</feature>
<dbReference type="Proteomes" id="UP000181899">
    <property type="component" value="Unassembled WGS sequence"/>
</dbReference>
<keyword evidence="2" id="KW-0704">Schiff base</keyword>
<comment type="similarity">
    <text evidence="3">Belongs to the DapA family.</text>
</comment>
<reference evidence="6 7" key="1">
    <citation type="submission" date="2016-10" db="EMBL/GenBank/DDBJ databases">
        <authorList>
            <person name="de Groot N.N."/>
        </authorList>
    </citation>
    <scope>NUCLEOTIDE SEQUENCE [LARGE SCALE GENOMIC DNA]</scope>
    <source>
        <strain evidence="6 7">ML2</strain>
    </source>
</reference>
<evidence type="ECO:0000256" key="3">
    <source>
        <dbReference type="PIRNR" id="PIRNR001365"/>
    </source>
</evidence>
<accession>A0A1I5BV64</accession>
<dbReference type="GO" id="GO:0019262">
    <property type="term" value="P:N-acetylneuraminate catabolic process"/>
    <property type="evidence" value="ECO:0007669"/>
    <property type="project" value="TreeGrafter"/>
</dbReference>
<dbReference type="InterPro" id="IPR002220">
    <property type="entry name" value="DapA-like"/>
</dbReference>
<dbReference type="SUPFAM" id="SSF51569">
    <property type="entry name" value="Aldolase"/>
    <property type="match status" value="1"/>
</dbReference>
<dbReference type="PANTHER" id="PTHR42849">
    <property type="entry name" value="N-ACETYLNEURAMINATE LYASE"/>
    <property type="match status" value="1"/>
</dbReference>
<dbReference type="CDD" id="cd00408">
    <property type="entry name" value="DHDPS-like"/>
    <property type="match status" value="1"/>
</dbReference>
<dbReference type="InterPro" id="IPR020624">
    <property type="entry name" value="Schiff_base-form_aldolases_CS"/>
</dbReference>
<evidence type="ECO:0000256" key="4">
    <source>
        <dbReference type="PIRSR" id="PIRSR001365-1"/>
    </source>
</evidence>
<dbReference type="OrthoDB" id="9782828at2"/>
<dbReference type="Gene3D" id="3.20.20.70">
    <property type="entry name" value="Aldolase class I"/>
    <property type="match status" value="1"/>
</dbReference>
<dbReference type="PROSITE" id="PS00665">
    <property type="entry name" value="DHDPS_1"/>
    <property type="match status" value="1"/>
</dbReference>
<dbReference type="PANTHER" id="PTHR42849:SF1">
    <property type="entry name" value="N-ACETYLNEURAMINATE LYASE"/>
    <property type="match status" value="1"/>
</dbReference>
<name>A0A1I5BV64_9CLOT</name>
<dbReference type="GO" id="GO:0008747">
    <property type="term" value="F:N-acetylneuraminate lyase activity"/>
    <property type="evidence" value="ECO:0007669"/>
    <property type="project" value="TreeGrafter"/>
</dbReference>
<evidence type="ECO:0000313" key="6">
    <source>
        <dbReference type="EMBL" id="SFN78568.1"/>
    </source>
</evidence>
<dbReference type="SMART" id="SM01130">
    <property type="entry name" value="DHDPS"/>
    <property type="match status" value="1"/>
</dbReference>
<protein>
    <submittedName>
        <fullName evidence="6">N-acetylneuraminate lyase</fullName>
    </submittedName>
</protein>
<organism evidence="6 7">
    <name type="scientific">Proteiniclasticum ruminis</name>
    <dbReference type="NCBI Taxonomy" id="398199"/>
    <lineage>
        <taxon>Bacteria</taxon>
        <taxon>Bacillati</taxon>
        <taxon>Bacillota</taxon>
        <taxon>Clostridia</taxon>
        <taxon>Eubacteriales</taxon>
        <taxon>Clostridiaceae</taxon>
        <taxon>Proteiniclasticum</taxon>
    </lineage>
</organism>
<sequence>MAKFELKDMKGVIPALLTPFDKDENLHEEGLRALIRRMLADGVHGLYITGSTGEGFLMDLEERKRAVEITVDEVAGKVPVMVHVGAISTKLSVDLTRHAYEAGADAISSVPPFYYRFGEAEIIEYYRALAEATPLPMIVYNIPLAGLMGYDTILKLAKIENVKGIKYTASSHYEITKLKADLGEDFMIYSGSDEMAISGLLAGADGLIGSTYNVLADTFLSLYDFYVKGDIAKANDVMKEAVEVILKMLSYGNLNALLKTLNRMRGVDAGYARSPFRNFTKEEEVKIAADLRELKKTLNLQYVGFIEELN</sequence>
<dbReference type="PRINTS" id="PR00146">
    <property type="entry name" value="DHPICSNTHASE"/>
</dbReference>
<evidence type="ECO:0000256" key="2">
    <source>
        <dbReference type="ARBA" id="ARBA00023270"/>
    </source>
</evidence>
<keyword evidence="7" id="KW-1185">Reference proteome</keyword>
<evidence type="ECO:0000313" key="7">
    <source>
        <dbReference type="Proteomes" id="UP000181899"/>
    </source>
</evidence>
<feature type="binding site" evidence="5">
    <location>
        <position position="52"/>
    </location>
    <ligand>
        <name>pyruvate</name>
        <dbReference type="ChEBI" id="CHEBI:15361"/>
    </ligand>
</feature>
<feature type="binding site" evidence="5">
    <location>
        <position position="208"/>
    </location>
    <ligand>
        <name>pyruvate</name>
        <dbReference type="ChEBI" id="CHEBI:15361"/>
    </ligand>
</feature>